<dbReference type="SMART" id="SM00388">
    <property type="entry name" value="HisKA"/>
    <property type="match status" value="1"/>
</dbReference>
<dbReference type="SUPFAM" id="SSF55874">
    <property type="entry name" value="ATPase domain of HSP90 chaperone/DNA topoisomerase II/histidine kinase"/>
    <property type="match status" value="1"/>
</dbReference>
<evidence type="ECO:0000256" key="6">
    <source>
        <dbReference type="ARBA" id="ARBA00022777"/>
    </source>
</evidence>
<sequence>MDPKTPPVDDVLTVPDPVAAAAAAMLPDGLVAAGADGIVTSVNPRAAQMLRQPADAFVGLDIREALPLETRNGESWWAMTDPWNGLRTRTGHREKLLQLPSGLELLVTARYLRSGRAGPLSAVLVSLRDAEGRRRAELDHAALISTIAHELRSPLTGVKGFTSTLRRRWSQFTEEQRLTMLEAIDADADRLTRLITDLLDVSRIDAGRLRIHEVPLTTRDILTRHVERHVNAGQDAQDFTVTVAAGAEEIYADPDRLDQVLSNLLENAVRHKAACVTLEAAPWEGPTGPGVMLSVSDDGTGIPSEQRRAVFSRFWHGPSGGGTGLGLYIVRGVVEAHGGWAEIDDAPGGGAVVRAFFPGEMV</sequence>
<evidence type="ECO:0000256" key="7">
    <source>
        <dbReference type="ARBA" id="ARBA00023012"/>
    </source>
</evidence>
<dbReference type="InterPro" id="IPR050736">
    <property type="entry name" value="Sensor_HK_Regulatory"/>
</dbReference>
<dbReference type="EMBL" id="BMEA01000001">
    <property type="protein sequence ID" value="GGB68646.1"/>
    <property type="molecule type" value="Genomic_DNA"/>
</dbReference>
<dbReference type="GO" id="GO:0005886">
    <property type="term" value="C:plasma membrane"/>
    <property type="evidence" value="ECO:0007669"/>
    <property type="project" value="UniProtKB-SubCell"/>
</dbReference>
<keyword evidence="7" id="KW-0902">Two-component regulatory system</keyword>
<dbReference type="Pfam" id="PF02518">
    <property type="entry name" value="HATPase_c"/>
    <property type="match status" value="1"/>
</dbReference>
<evidence type="ECO:0000256" key="3">
    <source>
        <dbReference type="ARBA" id="ARBA00012438"/>
    </source>
</evidence>
<dbReference type="InterPro" id="IPR005467">
    <property type="entry name" value="His_kinase_dom"/>
</dbReference>
<dbReference type="SMART" id="SM00387">
    <property type="entry name" value="HATPase_c"/>
    <property type="match status" value="1"/>
</dbReference>
<dbReference type="GO" id="GO:0000155">
    <property type="term" value="F:phosphorelay sensor kinase activity"/>
    <property type="evidence" value="ECO:0007669"/>
    <property type="project" value="InterPro"/>
</dbReference>
<dbReference type="Proteomes" id="UP000628079">
    <property type="component" value="Unassembled WGS sequence"/>
</dbReference>
<reference evidence="9" key="1">
    <citation type="journal article" date="2014" name="Int. J. Syst. Evol. Microbiol.">
        <title>Complete genome sequence of Corynebacterium casei LMG S-19264T (=DSM 44701T), isolated from a smear-ripened cheese.</title>
        <authorList>
            <consortium name="US DOE Joint Genome Institute (JGI-PGF)"/>
            <person name="Walter F."/>
            <person name="Albersmeier A."/>
            <person name="Kalinowski J."/>
            <person name="Ruckert C."/>
        </authorList>
    </citation>
    <scope>NUCLEOTIDE SEQUENCE</scope>
    <source>
        <strain evidence="9">CGMCC 1.10749</strain>
    </source>
</reference>
<evidence type="ECO:0000259" key="8">
    <source>
        <dbReference type="PROSITE" id="PS50109"/>
    </source>
</evidence>
<dbReference type="SUPFAM" id="SSF55785">
    <property type="entry name" value="PYP-like sensor domain (PAS domain)"/>
    <property type="match status" value="1"/>
</dbReference>
<dbReference type="EC" id="2.7.13.3" evidence="3"/>
<dbReference type="CDD" id="cd00082">
    <property type="entry name" value="HisKA"/>
    <property type="match status" value="1"/>
</dbReference>
<dbReference type="RefSeq" id="WP_035946078.1">
    <property type="nucleotide sequence ID" value="NZ_BMEA01000001.1"/>
</dbReference>
<comment type="catalytic activity">
    <reaction evidence="1">
        <text>ATP + protein L-histidine = ADP + protein N-phospho-L-histidine.</text>
        <dbReference type="EC" id="2.7.13.3"/>
    </reaction>
</comment>
<keyword evidence="6 9" id="KW-0418">Kinase</keyword>
<evidence type="ECO:0000256" key="4">
    <source>
        <dbReference type="ARBA" id="ARBA00022553"/>
    </source>
</evidence>
<dbReference type="AlphaFoldDB" id="A0A8H9FPW7"/>
<dbReference type="PROSITE" id="PS50109">
    <property type="entry name" value="HIS_KIN"/>
    <property type="match status" value="1"/>
</dbReference>
<dbReference type="InterPro" id="IPR003594">
    <property type="entry name" value="HATPase_dom"/>
</dbReference>
<reference evidence="9" key="2">
    <citation type="submission" date="2020-09" db="EMBL/GenBank/DDBJ databases">
        <authorList>
            <person name="Sun Q."/>
            <person name="Zhou Y."/>
        </authorList>
    </citation>
    <scope>NUCLEOTIDE SEQUENCE</scope>
    <source>
        <strain evidence="9">CGMCC 1.10749</strain>
    </source>
</reference>
<evidence type="ECO:0000256" key="5">
    <source>
        <dbReference type="ARBA" id="ARBA00022679"/>
    </source>
</evidence>
<evidence type="ECO:0000313" key="10">
    <source>
        <dbReference type="Proteomes" id="UP000628079"/>
    </source>
</evidence>
<dbReference type="PRINTS" id="PR00344">
    <property type="entry name" value="BCTRLSENSOR"/>
</dbReference>
<keyword evidence="5" id="KW-0808">Transferase</keyword>
<dbReference type="InterPro" id="IPR004358">
    <property type="entry name" value="Sig_transdc_His_kin-like_C"/>
</dbReference>
<gene>
    <name evidence="9" type="ORF">GCM10011314_04910</name>
</gene>
<protein>
    <recommendedName>
        <fullName evidence="3">histidine kinase</fullName>
        <ecNumber evidence="3">2.7.13.3</ecNumber>
    </recommendedName>
</protein>
<dbReference type="InterPro" id="IPR035965">
    <property type="entry name" value="PAS-like_dom_sf"/>
</dbReference>
<evidence type="ECO:0000256" key="2">
    <source>
        <dbReference type="ARBA" id="ARBA00004236"/>
    </source>
</evidence>
<feature type="domain" description="Histidine kinase" evidence="8">
    <location>
        <begin position="146"/>
        <end position="361"/>
    </location>
</feature>
<evidence type="ECO:0000256" key="1">
    <source>
        <dbReference type="ARBA" id="ARBA00000085"/>
    </source>
</evidence>
<name>A0A8H9FPW7_9MICO</name>
<dbReference type="PANTHER" id="PTHR43711:SF1">
    <property type="entry name" value="HISTIDINE KINASE 1"/>
    <property type="match status" value="1"/>
</dbReference>
<comment type="subcellular location">
    <subcellularLocation>
        <location evidence="2">Cell membrane</location>
    </subcellularLocation>
</comment>
<dbReference type="Gene3D" id="1.10.287.130">
    <property type="match status" value="1"/>
</dbReference>
<dbReference type="Gene3D" id="3.30.450.20">
    <property type="entry name" value="PAS domain"/>
    <property type="match status" value="1"/>
</dbReference>
<dbReference type="PANTHER" id="PTHR43711">
    <property type="entry name" value="TWO-COMPONENT HISTIDINE KINASE"/>
    <property type="match status" value="1"/>
</dbReference>
<organism evidence="9 10">
    <name type="scientific">Knoellia flava</name>
    <dbReference type="NCBI Taxonomy" id="913969"/>
    <lineage>
        <taxon>Bacteria</taxon>
        <taxon>Bacillati</taxon>
        <taxon>Actinomycetota</taxon>
        <taxon>Actinomycetes</taxon>
        <taxon>Micrococcales</taxon>
        <taxon>Intrasporangiaceae</taxon>
        <taxon>Knoellia</taxon>
    </lineage>
</organism>
<comment type="caution">
    <text evidence="9">The sequence shown here is derived from an EMBL/GenBank/DDBJ whole genome shotgun (WGS) entry which is preliminary data.</text>
</comment>
<dbReference type="CDD" id="cd00075">
    <property type="entry name" value="HATPase"/>
    <property type="match status" value="1"/>
</dbReference>
<dbReference type="Gene3D" id="3.30.565.10">
    <property type="entry name" value="Histidine kinase-like ATPase, C-terminal domain"/>
    <property type="match status" value="1"/>
</dbReference>
<keyword evidence="4" id="KW-0597">Phosphoprotein</keyword>
<evidence type="ECO:0000313" key="9">
    <source>
        <dbReference type="EMBL" id="GGB68646.1"/>
    </source>
</evidence>
<dbReference type="Pfam" id="PF00512">
    <property type="entry name" value="HisKA"/>
    <property type="match status" value="1"/>
</dbReference>
<dbReference type="InterPro" id="IPR036097">
    <property type="entry name" value="HisK_dim/P_sf"/>
</dbReference>
<proteinExistence type="predicted"/>
<accession>A0A8H9FPW7</accession>
<dbReference type="InterPro" id="IPR003661">
    <property type="entry name" value="HisK_dim/P_dom"/>
</dbReference>
<dbReference type="InterPro" id="IPR036890">
    <property type="entry name" value="HATPase_C_sf"/>
</dbReference>
<dbReference type="SUPFAM" id="SSF47384">
    <property type="entry name" value="Homodimeric domain of signal transducing histidine kinase"/>
    <property type="match status" value="1"/>
</dbReference>